<dbReference type="AlphaFoldDB" id="A0AAU0UNP4"/>
<evidence type="ECO:0000256" key="8">
    <source>
        <dbReference type="SAM" id="Phobius"/>
    </source>
</evidence>
<gene>
    <name evidence="9" type="ORF">MFMK1_000608</name>
</gene>
<dbReference type="PANTHER" id="PTHR11040">
    <property type="entry name" value="ZINC/IRON TRANSPORTER"/>
    <property type="match status" value="1"/>
</dbReference>
<sequence>MELLILSIFAGLATSLGALVVAVQRNLSERSLAVLLGGAAGIMAGVVILDLLPSAWYQGGLSAVVQGFLFGLLFLFLLDRLFAFTAPAGGRDRDSYYMLNMGYLIAVGIALHDVPEGMAIAVGYAAEAKLGVVLVLAIALHNIPEGMAAAAPLLMGGSSFKRIMLVTGIISMFTPLGTLAGMLLVKISIKTLGEMLAVAAGAMTYIVRFELIPEARMRHPNYALLGIAGGAGISLLLALWHGA</sequence>
<keyword evidence="10" id="KW-1185">Reference proteome</keyword>
<dbReference type="Proteomes" id="UP001329915">
    <property type="component" value="Chromosome"/>
</dbReference>
<evidence type="ECO:0000313" key="9">
    <source>
        <dbReference type="EMBL" id="WRO20818.1"/>
    </source>
</evidence>
<evidence type="ECO:0000256" key="6">
    <source>
        <dbReference type="ARBA" id="ARBA00022989"/>
    </source>
</evidence>
<name>A0AAU0UNP4_9FIRM</name>
<dbReference type="GO" id="GO:0005886">
    <property type="term" value="C:plasma membrane"/>
    <property type="evidence" value="ECO:0007669"/>
    <property type="project" value="UniProtKB-SubCell"/>
</dbReference>
<dbReference type="EMBL" id="CP121694">
    <property type="protein sequence ID" value="WRO20818.1"/>
    <property type="molecule type" value="Genomic_DNA"/>
</dbReference>
<evidence type="ECO:0000256" key="4">
    <source>
        <dbReference type="ARBA" id="ARBA00022692"/>
    </source>
</evidence>
<evidence type="ECO:0000256" key="5">
    <source>
        <dbReference type="ARBA" id="ARBA00022833"/>
    </source>
</evidence>
<accession>A0AAU0UNP4</accession>
<keyword evidence="4 8" id="KW-0812">Transmembrane</keyword>
<dbReference type="InterPro" id="IPR003689">
    <property type="entry name" value="ZIP"/>
</dbReference>
<feature type="transmembrane region" description="Helical" evidence="8">
    <location>
        <begin position="32"/>
        <end position="52"/>
    </location>
</feature>
<feature type="transmembrane region" description="Helical" evidence="8">
    <location>
        <begin position="192"/>
        <end position="209"/>
    </location>
</feature>
<evidence type="ECO:0000256" key="1">
    <source>
        <dbReference type="ARBA" id="ARBA00004651"/>
    </source>
</evidence>
<comment type="subcellular location">
    <subcellularLocation>
        <location evidence="1">Cell membrane</location>
        <topology evidence="1">Multi-pass membrane protein</topology>
    </subcellularLocation>
</comment>
<feature type="transmembrane region" description="Helical" evidence="8">
    <location>
        <begin position="221"/>
        <end position="240"/>
    </location>
</feature>
<dbReference type="RefSeq" id="WP_366923696.1">
    <property type="nucleotide sequence ID" value="NZ_CP121694.1"/>
</dbReference>
<keyword evidence="6 8" id="KW-1133">Transmembrane helix</keyword>
<keyword evidence="7 8" id="KW-0472">Membrane</keyword>
<keyword evidence="5" id="KW-0862">Zinc</keyword>
<proteinExistence type="inferred from homology"/>
<keyword evidence="3" id="KW-1003">Cell membrane</keyword>
<feature type="transmembrane region" description="Helical" evidence="8">
    <location>
        <begin position="64"/>
        <end position="83"/>
    </location>
</feature>
<feature type="transmembrane region" description="Helical" evidence="8">
    <location>
        <begin position="163"/>
        <end position="185"/>
    </location>
</feature>
<reference evidence="9 10" key="1">
    <citation type="submission" date="2023-04" db="EMBL/GenBank/DDBJ databases">
        <authorList>
            <person name="Hsu D."/>
        </authorList>
    </citation>
    <scope>NUCLEOTIDE SEQUENCE [LARGE SCALE GENOMIC DNA]</scope>
    <source>
        <strain evidence="9 10">MK1</strain>
    </source>
</reference>
<evidence type="ECO:0000256" key="2">
    <source>
        <dbReference type="ARBA" id="ARBA00006939"/>
    </source>
</evidence>
<dbReference type="KEGG" id="dbc:MFMK1_000608"/>
<dbReference type="GO" id="GO:0005385">
    <property type="term" value="F:zinc ion transmembrane transporter activity"/>
    <property type="evidence" value="ECO:0007669"/>
    <property type="project" value="TreeGrafter"/>
</dbReference>
<evidence type="ECO:0000313" key="10">
    <source>
        <dbReference type="Proteomes" id="UP001329915"/>
    </source>
</evidence>
<protein>
    <submittedName>
        <fullName evidence="9">ZIP family metal transporter</fullName>
    </submittedName>
</protein>
<evidence type="ECO:0000256" key="7">
    <source>
        <dbReference type="ARBA" id="ARBA00023136"/>
    </source>
</evidence>
<comment type="similarity">
    <text evidence="2">Belongs to the ZIP transporter (TC 2.A.5) family.</text>
</comment>
<dbReference type="Pfam" id="PF02535">
    <property type="entry name" value="Zip"/>
    <property type="match status" value="1"/>
</dbReference>
<evidence type="ECO:0000256" key="3">
    <source>
        <dbReference type="ARBA" id="ARBA00022475"/>
    </source>
</evidence>
<organism evidence="9 10">
    <name type="scientific">Metallumcola ferriviriculae</name>
    <dbReference type="NCBI Taxonomy" id="3039180"/>
    <lineage>
        <taxon>Bacteria</taxon>
        <taxon>Bacillati</taxon>
        <taxon>Bacillota</taxon>
        <taxon>Clostridia</taxon>
        <taxon>Neomoorellales</taxon>
        <taxon>Desulfitibacteraceae</taxon>
        <taxon>Metallumcola</taxon>
    </lineage>
</organism>
<feature type="transmembrane region" description="Helical" evidence="8">
    <location>
        <begin position="121"/>
        <end position="143"/>
    </location>
</feature>
<feature type="transmembrane region" description="Helical" evidence="8">
    <location>
        <begin position="95"/>
        <end position="114"/>
    </location>
</feature>
<dbReference type="PANTHER" id="PTHR11040:SF211">
    <property type="entry name" value="ZINC TRANSPORTER ZIP11"/>
    <property type="match status" value="1"/>
</dbReference>